<protein>
    <submittedName>
        <fullName evidence="1">Uncharacterized protein</fullName>
    </submittedName>
</protein>
<comment type="caution">
    <text evidence="1">The sequence shown here is derived from an EMBL/GenBank/DDBJ whole genome shotgun (WGS) entry which is preliminary data.</text>
</comment>
<organism evidence="1 2">
    <name type="scientific">Araneus ventricosus</name>
    <name type="common">Orbweaver spider</name>
    <name type="synonym">Epeira ventricosa</name>
    <dbReference type="NCBI Taxonomy" id="182803"/>
    <lineage>
        <taxon>Eukaryota</taxon>
        <taxon>Metazoa</taxon>
        <taxon>Ecdysozoa</taxon>
        <taxon>Arthropoda</taxon>
        <taxon>Chelicerata</taxon>
        <taxon>Arachnida</taxon>
        <taxon>Araneae</taxon>
        <taxon>Araneomorphae</taxon>
        <taxon>Entelegynae</taxon>
        <taxon>Araneoidea</taxon>
        <taxon>Araneidae</taxon>
        <taxon>Araneus</taxon>
    </lineage>
</organism>
<dbReference type="EMBL" id="BGPR01063139">
    <property type="protein sequence ID" value="GBO38417.1"/>
    <property type="molecule type" value="Genomic_DNA"/>
</dbReference>
<evidence type="ECO:0000313" key="2">
    <source>
        <dbReference type="Proteomes" id="UP000499080"/>
    </source>
</evidence>
<sequence length="98" mass="11403">DITPTPKKHVFDSLLLISKSSPQRKKYKAQRPKSIPARSAMFGNLRFRNIEEIPPETEFNFEMQSAVTFSINNGDDNRKWGKEWCCQRGFVFGCVNYK</sequence>
<dbReference type="AlphaFoldDB" id="A0A4Y2WR45"/>
<evidence type="ECO:0000313" key="1">
    <source>
        <dbReference type="EMBL" id="GBO38417.1"/>
    </source>
</evidence>
<name>A0A4Y2WR45_ARAVE</name>
<dbReference type="Proteomes" id="UP000499080">
    <property type="component" value="Unassembled WGS sequence"/>
</dbReference>
<keyword evidence="2" id="KW-1185">Reference proteome</keyword>
<feature type="non-terminal residue" evidence="1">
    <location>
        <position position="1"/>
    </location>
</feature>
<proteinExistence type="predicted"/>
<reference evidence="1 2" key="1">
    <citation type="journal article" date="2019" name="Sci. Rep.">
        <title>Orb-weaving spider Araneus ventricosus genome elucidates the spidroin gene catalogue.</title>
        <authorList>
            <person name="Kono N."/>
            <person name="Nakamura H."/>
            <person name="Ohtoshi R."/>
            <person name="Moran D.A.P."/>
            <person name="Shinohara A."/>
            <person name="Yoshida Y."/>
            <person name="Fujiwara M."/>
            <person name="Mori M."/>
            <person name="Tomita M."/>
            <person name="Arakawa K."/>
        </authorList>
    </citation>
    <scope>NUCLEOTIDE SEQUENCE [LARGE SCALE GENOMIC DNA]</scope>
</reference>
<accession>A0A4Y2WR45</accession>
<gene>
    <name evidence="1" type="ORF">AVEN_47124_1</name>
</gene>